<protein>
    <submittedName>
        <fullName evidence="1">Uncharacterized protein</fullName>
    </submittedName>
</protein>
<dbReference type="EMBL" id="SRPE01000017">
    <property type="protein sequence ID" value="TGN21876.1"/>
    <property type="molecule type" value="Genomic_DNA"/>
</dbReference>
<sequence>MKKETIAILIALSFNTFLLSQVGINTKNPQGVFNVDGKKDNNLEGAPTKEQQLNDFVITSEGNVGIGTTNPTKKLEIISISSPSFKLNDGSQGEGYVLTSDANGNGSWKATQKPILANWSSTGISTPVENISYTGTSITLPPGRWLIFTNIILAANPNPVSGQGIWVRLAWSSTQPNYTYSGGTGNLNSGTLISSFGLSSGTTLINNSTSSNKTYYLFNNIPTITGNYVGVWNNLGSSSWAENSIIAYPAN</sequence>
<evidence type="ECO:0000313" key="2">
    <source>
        <dbReference type="Proteomes" id="UP000297998"/>
    </source>
</evidence>
<dbReference type="AlphaFoldDB" id="A0A4Z1AXG5"/>
<name>A0A4Z1AXG5_9FLAO</name>
<comment type="caution">
    <text evidence="1">The sequence shown here is derived from an EMBL/GenBank/DDBJ whole genome shotgun (WGS) entry which is preliminary data.</text>
</comment>
<dbReference type="OrthoDB" id="1252924at2"/>
<evidence type="ECO:0000313" key="1">
    <source>
        <dbReference type="EMBL" id="TGN21876.1"/>
    </source>
</evidence>
<organism evidence="1 2">
    <name type="scientific">Empedobacter tilapiae</name>
    <dbReference type="NCBI Taxonomy" id="2491114"/>
    <lineage>
        <taxon>Bacteria</taxon>
        <taxon>Pseudomonadati</taxon>
        <taxon>Bacteroidota</taxon>
        <taxon>Flavobacteriia</taxon>
        <taxon>Flavobacteriales</taxon>
        <taxon>Weeksellaceae</taxon>
        <taxon>Empedobacter</taxon>
    </lineage>
</organism>
<reference evidence="1 2" key="1">
    <citation type="submission" date="2019-03" db="EMBL/GenBank/DDBJ databases">
        <title>Empedobacter tilapiae sp. nov., isolated from an intestine of Nile tilapia Oreochromis niloticus.</title>
        <authorList>
            <person name="Kim Y.-O."/>
            <person name="Yoon J.-H."/>
        </authorList>
    </citation>
    <scope>NUCLEOTIDE SEQUENCE [LARGE SCALE GENOMIC DNA]</scope>
    <source>
        <strain evidence="1 2">MRS2</strain>
    </source>
</reference>
<accession>A0A4Z1AXG5</accession>
<gene>
    <name evidence="1" type="ORF">E4J94_16880</name>
</gene>
<keyword evidence="2" id="KW-1185">Reference proteome</keyword>
<proteinExistence type="predicted"/>
<dbReference type="Proteomes" id="UP000297998">
    <property type="component" value="Unassembled WGS sequence"/>
</dbReference>
<dbReference type="RefSeq" id="WP_135836954.1">
    <property type="nucleotide sequence ID" value="NZ_SRPE01000017.1"/>
</dbReference>